<keyword evidence="9" id="KW-1185">Reference proteome</keyword>
<feature type="transmembrane region" description="Helical" evidence="6">
    <location>
        <begin position="198"/>
        <end position="216"/>
    </location>
</feature>
<evidence type="ECO:0000256" key="2">
    <source>
        <dbReference type="ARBA" id="ARBA00009853"/>
    </source>
</evidence>
<feature type="transmembrane region" description="Helical" evidence="6">
    <location>
        <begin position="282"/>
        <end position="299"/>
    </location>
</feature>
<evidence type="ECO:0000259" key="7">
    <source>
        <dbReference type="Pfam" id="PF00892"/>
    </source>
</evidence>
<dbReference type="InterPro" id="IPR037185">
    <property type="entry name" value="EmrE-like"/>
</dbReference>
<feature type="transmembrane region" description="Helical" evidence="6">
    <location>
        <begin position="143"/>
        <end position="161"/>
    </location>
</feature>
<evidence type="ECO:0000256" key="1">
    <source>
        <dbReference type="ARBA" id="ARBA00004141"/>
    </source>
</evidence>
<feature type="transmembrane region" description="Helical" evidence="6">
    <location>
        <begin position="228"/>
        <end position="249"/>
    </location>
</feature>
<protein>
    <submittedName>
        <fullName evidence="8">Permease of the drug/metabolite transporter (DMT) superfamily</fullName>
    </submittedName>
</protein>
<dbReference type="Proteomes" id="UP000186221">
    <property type="component" value="Unassembled WGS sequence"/>
</dbReference>
<reference evidence="9" key="1">
    <citation type="submission" date="2017-01" db="EMBL/GenBank/DDBJ databases">
        <authorList>
            <person name="Varghese N."/>
            <person name="Submissions S."/>
        </authorList>
    </citation>
    <scope>NUCLEOTIDE SEQUENCE [LARGE SCALE GENOMIC DNA]</scope>
    <source>
        <strain evidence="9">DSM 19945</strain>
    </source>
</reference>
<feature type="transmembrane region" description="Helical" evidence="6">
    <location>
        <begin position="26"/>
        <end position="44"/>
    </location>
</feature>
<evidence type="ECO:0000313" key="8">
    <source>
        <dbReference type="EMBL" id="SIT16325.1"/>
    </source>
</evidence>
<accession>A0A1N7Q0I8</accession>
<evidence type="ECO:0000256" key="6">
    <source>
        <dbReference type="SAM" id="Phobius"/>
    </source>
</evidence>
<dbReference type="GO" id="GO:0016020">
    <property type="term" value="C:membrane"/>
    <property type="evidence" value="ECO:0007669"/>
    <property type="project" value="UniProtKB-SubCell"/>
</dbReference>
<dbReference type="EMBL" id="FTOG01000012">
    <property type="protein sequence ID" value="SIT16325.1"/>
    <property type="molecule type" value="Genomic_DNA"/>
</dbReference>
<feature type="transmembrane region" description="Helical" evidence="6">
    <location>
        <begin position="167"/>
        <end position="186"/>
    </location>
</feature>
<evidence type="ECO:0000256" key="4">
    <source>
        <dbReference type="ARBA" id="ARBA00022989"/>
    </source>
</evidence>
<dbReference type="Pfam" id="PF00892">
    <property type="entry name" value="EamA"/>
    <property type="match status" value="2"/>
</dbReference>
<feature type="transmembrane region" description="Helical" evidence="6">
    <location>
        <begin position="56"/>
        <end position="76"/>
    </location>
</feature>
<dbReference type="SUPFAM" id="SSF103481">
    <property type="entry name" value="Multidrug resistance efflux transporter EmrE"/>
    <property type="match status" value="2"/>
</dbReference>
<dbReference type="AlphaFoldDB" id="A0A1N7Q0I8"/>
<evidence type="ECO:0000256" key="5">
    <source>
        <dbReference type="ARBA" id="ARBA00023136"/>
    </source>
</evidence>
<feature type="domain" description="EamA" evidence="7">
    <location>
        <begin position="27"/>
        <end position="156"/>
    </location>
</feature>
<organism evidence="8 9">
    <name type="scientific">Rhodobacter aestuarii</name>
    <dbReference type="NCBI Taxonomy" id="453582"/>
    <lineage>
        <taxon>Bacteria</taxon>
        <taxon>Pseudomonadati</taxon>
        <taxon>Pseudomonadota</taxon>
        <taxon>Alphaproteobacteria</taxon>
        <taxon>Rhodobacterales</taxon>
        <taxon>Rhodobacter group</taxon>
        <taxon>Rhodobacter</taxon>
    </lineage>
</organism>
<dbReference type="STRING" id="453582.SAMN05421580_11247"/>
<comment type="similarity">
    <text evidence="2">Belongs to the drug/metabolite transporter (DMT) superfamily. 10 TMS drug/metabolite exporter (DME) (TC 2.A.7.3) family.</text>
</comment>
<proteinExistence type="inferred from homology"/>
<dbReference type="InterPro" id="IPR000620">
    <property type="entry name" value="EamA_dom"/>
</dbReference>
<dbReference type="RefSeq" id="WP_245826575.1">
    <property type="nucleotide sequence ID" value="NZ_FTOG01000012.1"/>
</dbReference>
<feature type="domain" description="EamA" evidence="7">
    <location>
        <begin position="167"/>
        <end position="294"/>
    </location>
</feature>
<comment type="subcellular location">
    <subcellularLocation>
        <location evidence="1">Membrane</location>
        <topology evidence="1">Multi-pass membrane protein</topology>
    </subcellularLocation>
</comment>
<evidence type="ECO:0000313" key="9">
    <source>
        <dbReference type="Proteomes" id="UP000186221"/>
    </source>
</evidence>
<keyword evidence="4 6" id="KW-1133">Transmembrane helix</keyword>
<dbReference type="PANTHER" id="PTHR22911">
    <property type="entry name" value="ACYL-MALONYL CONDENSING ENZYME-RELATED"/>
    <property type="match status" value="1"/>
</dbReference>
<keyword evidence="3 6" id="KW-0812">Transmembrane</keyword>
<dbReference type="PANTHER" id="PTHR22911:SF6">
    <property type="entry name" value="SOLUTE CARRIER FAMILY 35 MEMBER G1"/>
    <property type="match status" value="1"/>
</dbReference>
<feature type="transmembrane region" description="Helical" evidence="6">
    <location>
        <begin position="97"/>
        <end position="114"/>
    </location>
</feature>
<keyword evidence="5 6" id="KW-0472">Membrane</keyword>
<name>A0A1N7Q0I8_9RHOB</name>
<gene>
    <name evidence="8" type="ORF">SAMN05421580_11247</name>
</gene>
<sequence length="305" mass="32234">MTKPPCPATPTPTLPTSAAHPPIGRVALWMLGAIGGFTTMAMAGRAAAPYHDTFEIMLWRSAIGIFLVMAGAALTGRLGDIRARNLRLHGARNISHFIGQNLWFAALPLIPLAQVFALEFSYPLIVALAAPFVLGEVLTARRLFAAALGFAGVLIVAQPWSAGTVNIGTALVLAAAVGFAGSALATKELTKRAPLVEILFWLTVMQFVFALICALWDGQLRLPNWHSIGPLIFIGFAGLSAHLCLTRALSLAPASVVAPFDFARLPVSALVGVAIYGEPLTAALVVGAALILYANWINIKSKPNR</sequence>
<evidence type="ECO:0000256" key="3">
    <source>
        <dbReference type="ARBA" id="ARBA00022692"/>
    </source>
</evidence>